<dbReference type="RefSeq" id="WP_100378844.1">
    <property type="nucleotide sequence ID" value="NZ_CBCSBW010000001.1"/>
</dbReference>
<dbReference type="NCBIfam" id="NF037995">
    <property type="entry name" value="TRAP_S1"/>
    <property type="match status" value="1"/>
</dbReference>
<accession>A0A2M8VZ22</accession>
<evidence type="ECO:0000313" key="5">
    <source>
        <dbReference type="Proteomes" id="UP000229366"/>
    </source>
</evidence>
<feature type="binding site" evidence="2">
    <location>
        <position position="244"/>
    </location>
    <ligand>
        <name>substrate</name>
    </ligand>
</feature>
<feature type="binding site" evidence="2">
    <location>
        <position position="219"/>
    </location>
    <ligand>
        <name>Na(+)</name>
        <dbReference type="ChEBI" id="CHEBI:29101"/>
    </ligand>
</feature>
<evidence type="ECO:0000256" key="3">
    <source>
        <dbReference type="SAM" id="SignalP"/>
    </source>
</evidence>
<feature type="binding site" evidence="2">
    <location>
        <position position="218"/>
    </location>
    <ligand>
        <name>substrate</name>
    </ligand>
</feature>
<gene>
    <name evidence="4" type="ORF">B0G85_0500</name>
</gene>
<keyword evidence="1 3" id="KW-0732">Signal</keyword>
<dbReference type="Gene3D" id="3.40.190.170">
    <property type="entry name" value="Bacterial extracellular solute-binding protein, family 7"/>
    <property type="match status" value="1"/>
</dbReference>
<dbReference type="PIRSF" id="PIRSF039026">
    <property type="entry name" value="SiaP"/>
    <property type="match status" value="1"/>
</dbReference>
<dbReference type="PANTHER" id="PTHR33376:SF5">
    <property type="entry name" value="EXTRACYTOPLASMIC SOLUTE RECEPTOR PROTEIN"/>
    <property type="match status" value="1"/>
</dbReference>
<dbReference type="Proteomes" id="UP000229366">
    <property type="component" value="Unassembled WGS sequence"/>
</dbReference>
<dbReference type="GO" id="GO:0055085">
    <property type="term" value="P:transmembrane transport"/>
    <property type="evidence" value="ECO:0007669"/>
    <property type="project" value="InterPro"/>
</dbReference>
<evidence type="ECO:0000256" key="1">
    <source>
        <dbReference type="ARBA" id="ARBA00022729"/>
    </source>
</evidence>
<dbReference type="PANTHER" id="PTHR33376">
    <property type="match status" value="1"/>
</dbReference>
<dbReference type="GO" id="GO:0046872">
    <property type="term" value="F:metal ion binding"/>
    <property type="evidence" value="ECO:0007669"/>
    <property type="project" value="UniProtKB-KW"/>
</dbReference>
<dbReference type="GO" id="GO:0031317">
    <property type="term" value="C:tripartite ATP-independent periplasmic transporter complex"/>
    <property type="evidence" value="ECO:0007669"/>
    <property type="project" value="InterPro"/>
</dbReference>
<feature type="chain" id="PRO_5014676652" evidence="3">
    <location>
        <begin position="25"/>
        <end position="369"/>
    </location>
</feature>
<evidence type="ECO:0000313" key="4">
    <source>
        <dbReference type="EMBL" id="PJI83108.1"/>
    </source>
</evidence>
<protein>
    <submittedName>
        <fullName evidence="4">TRAP-type mannitol/chloroaromatic compound transport system substrate-binding protein</fullName>
    </submittedName>
</protein>
<name>A0A2M8VZ22_9BURK</name>
<dbReference type="Gene3D" id="3.40.190.10">
    <property type="entry name" value="Periplasmic binding protein-like II"/>
    <property type="match status" value="1"/>
</dbReference>
<keyword evidence="5" id="KW-1185">Reference proteome</keyword>
<dbReference type="EMBL" id="PGTX01000001">
    <property type="protein sequence ID" value="PJI83108.1"/>
    <property type="molecule type" value="Genomic_DNA"/>
</dbReference>
<dbReference type="CDD" id="cd13604">
    <property type="entry name" value="PBP2_TRAP_ketoacid_lactate_like"/>
    <property type="match status" value="1"/>
</dbReference>
<evidence type="ECO:0000256" key="2">
    <source>
        <dbReference type="PIRSR" id="PIRSR039026-2"/>
    </source>
</evidence>
<dbReference type="AlphaFoldDB" id="A0A2M8VZ22"/>
<dbReference type="InterPro" id="IPR018389">
    <property type="entry name" value="DctP_fam"/>
</dbReference>
<reference evidence="4 5" key="1">
    <citation type="submission" date="2017-11" db="EMBL/GenBank/DDBJ databases">
        <title>Genomic Encyclopedia of Type Strains, Phase III (KMG-III): the genomes of soil and plant-associated and newly described type strains.</title>
        <authorList>
            <person name="Whitman W."/>
        </authorList>
    </citation>
    <scope>NUCLEOTIDE SEQUENCE [LARGE SCALE GENOMIC DNA]</scope>
    <source>
        <strain evidence="4 5">UB-Domo-W1</strain>
    </source>
</reference>
<proteinExistence type="predicted"/>
<feature type="signal peptide" evidence="3">
    <location>
        <begin position="1"/>
        <end position="24"/>
    </location>
</feature>
<dbReference type="InterPro" id="IPR038404">
    <property type="entry name" value="TRAP_DctP_sf"/>
</dbReference>
<organism evidence="4 5">
    <name type="scientific">Polynucleobacter brandtiae</name>
    <dbReference type="NCBI Taxonomy" id="1938816"/>
    <lineage>
        <taxon>Bacteria</taxon>
        <taxon>Pseudomonadati</taxon>
        <taxon>Pseudomonadota</taxon>
        <taxon>Betaproteobacteria</taxon>
        <taxon>Burkholderiales</taxon>
        <taxon>Burkholderiaceae</taxon>
        <taxon>Polynucleobacter</taxon>
    </lineage>
</organism>
<dbReference type="InterPro" id="IPR026289">
    <property type="entry name" value="SBP_TakP-like"/>
</dbReference>
<dbReference type="OrthoDB" id="9769667at2"/>
<sequence length="369" mass="40582">MMKFIKRVAAVAVLSSMFCGAPFAQSSPIKMKIQAGVPSASIYYELMKNFGDRVDKMSNGRLKVEVLPDGAVVGAFGILDAVDKGVVDGGFAWTHYWSGKNSAAALFSNPASGSGVGLDQVSHMSWLKNGGGDQLYDRLFTEVLKKNIKPFMIQPMGPDPFGWFKQPINSIADMKPMKYRSPPGLTAEIFKEMGLTTVSMPGAEIVPAAQRGVIDAAEWIGPADDMILGFQNVFKHYYLQGLHQSTDVAELLINRTFWDKLPADLKVIVETAVSATIAETYTFNVYRNAIALEKLKKDHGVKVHDTPKEFFTAFQTATTVVYARESEKNAFFKEVLDSQKKFAGIVVPYWTQINGLYYNIGSTVVGGKK</sequence>
<keyword evidence="2" id="KW-0479">Metal-binding</keyword>
<dbReference type="Pfam" id="PF03480">
    <property type="entry name" value="DctP"/>
    <property type="match status" value="1"/>
</dbReference>
<comment type="caution">
    <text evidence="4">The sequence shown here is derived from an EMBL/GenBank/DDBJ whole genome shotgun (WGS) entry which is preliminary data.</text>
</comment>